<proteinExistence type="predicted"/>
<gene>
    <name evidence="2" type="primary">FACE1</name>
    <name evidence="2" type="ORF">SPIL2461_LOCUS17094</name>
</gene>
<evidence type="ECO:0000256" key="1">
    <source>
        <dbReference type="SAM" id="MobiDB-lite"/>
    </source>
</evidence>
<dbReference type="AlphaFoldDB" id="A0A812VQW5"/>
<dbReference type="PROSITE" id="PS50330">
    <property type="entry name" value="UIM"/>
    <property type="match status" value="1"/>
</dbReference>
<accession>A0A812VQW5</accession>
<evidence type="ECO:0000313" key="3">
    <source>
        <dbReference type="Proteomes" id="UP000649617"/>
    </source>
</evidence>
<feature type="compositionally biased region" description="Basic and acidic residues" evidence="1">
    <location>
        <begin position="144"/>
        <end position="155"/>
    </location>
</feature>
<dbReference type="EMBL" id="CAJNIZ010042936">
    <property type="protein sequence ID" value="CAE7644044.1"/>
    <property type="molecule type" value="Genomic_DNA"/>
</dbReference>
<feature type="region of interest" description="Disordered" evidence="1">
    <location>
        <begin position="135"/>
        <end position="185"/>
    </location>
</feature>
<keyword evidence="3" id="KW-1185">Reference proteome</keyword>
<protein>
    <submittedName>
        <fullName evidence="2">FACE1 protein</fullName>
    </submittedName>
</protein>
<comment type="caution">
    <text evidence="2">The sequence shown here is derived from an EMBL/GenBank/DDBJ whole genome shotgun (WGS) entry which is preliminary data.</text>
</comment>
<evidence type="ECO:0000313" key="2">
    <source>
        <dbReference type="EMBL" id="CAE7644044.1"/>
    </source>
</evidence>
<dbReference type="OrthoDB" id="49605at2759"/>
<sequence length="197" mass="21223">MSINADPYGLPEGGTTTTGQLVLTVAQSGSDNGLKCFETLVKVVCNAVDKPTELRRGADGADQVDAVPACAMLLRRLGFKDIGDRYSLQMTGLRSGEVARLQVALNDLPHCSDLVIRLAPVIEALGLHWKKPDGTSTFMPGPTYRERHDLPHGEGSRGYWNGSAERPGNNPPDLPAPAEDEEDADLQEALRLSMIES</sequence>
<dbReference type="InterPro" id="IPR003903">
    <property type="entry name" value="UIM_dom"/>
</dbReference>
<reference evidence="2" key="1">
    <citation type="submission" date="2021-02" db="EMBL/GenBank/DDBJ databases">
        <authorList>
            <person name="Dougan E. K."/>
            <person name="Rhodes N."/>
            <person name="Thang M."/>
            <person name="Chan C."/>
        </authorList>
    </citation>
    <scope>NUCLEOTIDE SEQUENCE</scope>
</reference>
<name>A0A812VQW5_SYMPI</name>
<dbReference type="Proteomes" id="UP000649617">
    <property type="component" value="Unassembled WGS sequence"/>
</dbReference>
<organism evidence="2 3">
    <name type="scientific">Symbiodinium pilosum</name>
    <name type="common">Dinoflagellate</name>
    <dbReference type="NCBI Taxonomy" id="2952"/>
    <lineage>
        <taxon>Eukaryota</taxon>
        <taxon>Sar</taxon>
        <taxon>Alveolata</taxon>
        <taxon>Dinophyceae</taxon>
        <taxon>Suessiales</taxon>
        <taxon>Symbiodiniaceae</taxon>
        <taxon>Symbiodinium</taxon>
    </lineage>
</organism>